<sequence length="90" mass="9535">MVDTVFVSAVVVLLLREDTTGAPWAGTRRLADVVRTAVAGEPGADRDLAGAIRRRMEADAGFLADVRGLVVEAYADPSVAARLPDPSPRF</sequence>
<keyword evidence="2" id="KW-1185">Reference proteome</keyword>
<evidence type="ECO:0000313" key="2">
    <source>
        <dbReference type="Proteomes" id="UP000637628"/>
    </source>
</evidence>
<name>A0ABQ3Z780_9ACTN</name>
<gene>
    <name evidence="1" type="ORF">Adu01nite_70280</name>
</gene>
<organism evidence="1 2">
    <name type="scientific">Paractinoplanes durhamensis</name>
    <dbReference type="NCBI Taxonomy" id="113563"/>
    <lineage>
        <taxon>Bacteria</taxon>
        <taxon>Bacillati</taxon>
        <taxon>Actinomycetota</taxon>
        <taxon>Actinomycetes</taxon>
        <taxon>Micromonosporales</taxon>
        <taxon>Micromonosporaceae</taxon>
        <taxon>Paractinoplanes</taxon>
    </lineage>
</organism>
<dbReference type="Proteomes" id="UP000637628">
    <property type="component" value="Unassembled WGS sequence"/>
</dbReference>
<protein>
    <submittedName>
        <fullName evidence="1">Uncharacterized protein</fullName>
    </submittedName>
</protein>
<reference evidence="1 2" key="1">
    <citation type="submission" date="2021-01" db="EMBL/GenBank/DDBJ databases">
        <title>Whole genome shotgun sequence of Actinoplanes durhamensis NBRC 14914.</title>
        <authorList>
            <person name="Komaki H."/>
            <person name="Tamura T."/>
        </authorList>
    </citation>
    <scope>NUCLEOTIDE SEQUENCE [LARGE SCALE GENOMIC DNA]</scope>
    <source>
        <strain evidence="1 2">NBRC 14914</strain>
    </source>
</reference>
<dbReference type="RefSeq" id="WP_203733557.1">
    <property type="nucleotide sequence ID" value="NZ_BAAATX010000009.1"/>
</dbReference>
<dbReference type="EMBL" id="BOML01000057">
    <property type="protein sequence ID" value="GIE05678.1"/>
    <property type="molecule type" value="Genomic_DNA"/>
</dbReference>
<accession>A0ABQ3Z780</accession>
<evidence type="ECO:0000313" key="1">
    <source>
        <dbReference type="EMBL" id="GIE05678.1"/>
    </source>
</evidence>
<proteinExistence type="predicted"/>
<comment type="caution">
    <text evidence="1">The sequence shown here is derived from an EMBL/GenBank/DDBJ whole genome shotgun (WGS) entry which is preliminary data.</text>
</comment>